<dbReference type="KEGG" id="bbh:BN112_4009"/>
<gene>
    <name evidence="7" type="ORF">BN112_4009</name>
</gene>
<dbReference type="InterPro" id="IPR042099">
    <property type="entry name" value="ANL_N_sf"/>
</dbReference>
<evidence type="ECO:0000313" key="8">
    <source>
        <dbReference type="Proteomes" id="UP000007564"/>
    </source>
</evidence>
<dbReference type="GO" id="GO:0016878">
    <property type="term" value="F:acid-thiol ligase activity"/>
    <property type="evidence" value="ECO:0007669"/>
    <property type="project" value="UniProtKB-ARBA"/>
</dbReference>
<dbReference type="Gene3D" id="3.30.300.30">
    <property type="match status" value="1"/>
</dbReference>
<dbReference type="PROSITE" id="PS00455">
    <property type="entry name" value="AMP_BINDING"/>
    <property type="match status" value="1"/>
</dbReference>
<dbReference type="Gene3D" id="3.40.50.12780">
    <property type="entry name" value="N-terminal domain of ligase-like"/>
    <property type="match status" value="1"/>
</dbReference>
<evidence type="ECO:0000313" key="7">
    <source>
        <dbReference type="EMBL" id="CCJ55923.1"/>
    </source>
</evidence>
<dbReference type="RefSeq" id="WP_003814996.1">
    <property type="nucleotide sequence ID" value="NC_019382.1"/>
</dbReference>
<dbReference type="InterPro" id="IPR045851">
    <property type="entry name" value="AMP-bd_C_sf"/>
</dbReference>
<dbReference type="GO" id="GO:0016405">
    <property type="term" value="F:CoA-ligase activity"/>
    <property type="evidence" value="ECO:0007669"/>
    <property type="project" value="UniProtKB-ARBA"/>
</dbReference>
<accession>A0A0C6PBB6</accession>
<dbReference type="GeneID" id="69603437"/>
<feature type="domain" description="AMP-dependent synthetase/ligase" evidence="5">
    <location>
        <begin position="50"/>
        <end position="404"/>
    </location>
</feature>
<dbReference type="AlphaFoldDB" id="A0A0C6PBB6"/>
<dbReference type="GO" id="GO:0005524">
    <property type="term" value="F:ATP binding"/>
    <property type="evidence" value="ECO:0007669"/>
    <property type="project" value="UniProtKB-KW"/>
</dbReference>
<proteinExistence type="inferred from homology"/>
<dbReference type="SUPFAM" id="SSF56801">
    <property type="entry name" value="Acetyl-CoA synthetase-like"/>
    <property type="match status" value="1"/>
</dbReference>
<dbReference type="InterPro" id="IPR020845">
    <property type="entry name" value="AMP-binding_CS"/>
</dbReference>
<dbReference type="FunFam" id="3.30.300.30:FF:000005">
    <property type="entry name" value="Acyl-coenzyme A synthetase ACSM5, mitochondrial"/>
    <property type="match status" value="1"/>
</dbReference>
<evidence type="ECO:0000259" key="6">
    <source>
        <dbReference type="Pfam" id="PF13193"/>
    </source>
</evidence>
<dbReference type="Proteomes" id="UP000007564">
    <property type="component" value="Chromosome"/>
</dbReference>
<keyword evidence="2 7" id="KW-0436">Ligase</keyword>
<dbReference type="HOGENOM" id="CLU_000022_59_10_4"/>
<dbReference type="InterPro" id="IPR000873">
    <property type="entry name" value="AMP-dep_synth/lig_dom"/>
</dbReference>
<sequence>MEPSAHLDSFARDNLPPASEWPEFLLDGPDVAYPKRFNCAAELVDAMVRQGHGERVALRWRQDERIETMTYGQLQALTNRIARVLVEDMGLVPGNRLLLRGPNNPMMAAAWLGAIKAGLVTVPTMPLLRAKELRQIIEKAQVQAVLCDARLKDEALHCAAPAHEHYCPGLGQVMLFNDGAPDALDARAAAKPEDFPACDTAADDVCLIAFTSGTTGAPKGCMHFHRDVLAMCDLFPRHVIRPGPDDIFCGTPPLAFTFGLGGLLCFPLRVGASAVLAEKLSPDTLLALIHDFRATISFTAPTFYRQMAALAPKYDISSLRKSVSAGEALPDATRQLWRQATGIEMIDGIGGTEMIHVFVSSPPEEVRQGAIGKAVPGYVAEVVDEQMRPVPNGTVGRLAIKGPTGCRYLADERQQRFVQQGWNLPGDTFLRDDDGYFFYQARNDDMIISAGYNIAGPEVEDALLRHEAVAECGVVGAPDDDRGQLVKAYVVLKPGYEPDDALAAALQAFVKAGIAPYKYPRAIEFVDALPRTETGKLQRFALRRMAAEG</sequence>
<evidence type="ECO:0000256" key="3">
    <source>
        <dbReference type="ARBA" id="ARBA00022741"/>
    </source>
</evidence>
<comment type="similarity">
    <text evidence="1">Belongs to the ATP-dependent AMP-binding enzyme family.</text>
</comment>
<evidence type="ECO:0000256" key="2">
    <source>
        <dbReference type="ARBA" id="ARBA00022598"/>
    </source>
</evidence>
<dbReference type="GO" id="GO:0044550">
    <property type="term" value="P:secondary metabolite biosynthetic process"/>
    <property type="evidence" value="ECO:0007669"/>
    <property type="project" value="TreeGrafter"/>
</dbReference>
<evidence type="ECO:0000259" key="5">
    <source>
        <dbReference type="Pfam" id="PF00501"/>
    </source>
</evidence>
<evidence type="ECO:0000256" key="4">
    <source>
        <dbReference type="ARBA" id="ARBA00022840"/>
    </source>
</evidence>
<dbReference type="PANTHER" id="PTHR43352:SF1">
    <property type="entry name" value="ANTHRANILATE--COA LIGASE"/>
    <property type="match status" value="1"/>
</dbReference>
<dbReference type="InterPro" id="IPR025110">
    <property type="entry name" value="AMP-bd_C"/>
</dbReference>
<keyword evidence="3" id="KW-0547">Nucleotide-binding</keyword>
<dbReference type="EMBL" id="HE965806">
    <property type="protein sequence ID" value="CCJ55923.1"/>
    <property type="molecule type" value="Genomic_DNA"/>
</dbReference>
<dbReference type="Pfam" id="PF13193">
    <property type="entry name" value="AMP-binding_C"/>
    <property type="match status" value="1"/>
</dbReference>
<feature type="domain" description="AMP-binding enzyme C-terminal" evidence="6">
    <location>
        <begin position="458"/>
        <end position="536"/>
    </location>
</feature>
<organism evidence="7 8">
    <name type="scientific">Bordetella bronchiseptica 253</name>
    <dbReference type="NCBI Taxonomy" id="568707"/>
    <lineage>
        <taxon>Bacteria</taxon>
        <taxon>Pseudomonadati</taxon>
        <taxon>Pseudomonadota</taxon>
        <taxon>Betaproteobacteria</taxon>
        <taxon>Burkholderiales</taxon>
        <taxon>Alcaligenaceae</taxon>
        <taxon>Bordetella</taxon>
    </lineage>
</organism>
<dbReference type="Pfam" id="PF00501">
    <property type="entry name" value="AMP-binding"/>
    <property type="match status" value="1"/>
</dbReference>
<keyword evidence="4" id="KW-0067">ATP-binding</keyword>
<name>A0A0C6PBB6_BORBO</name>
<dbReference type="OrthoDB" id="9766486at2"/>
<reference evidence="7 8" key="1">
    <citation type="journal article" date="2012" name="BMC Genomics">
        <title>Comparative genomics of the classical Bordetella subspecies: the evolution and exchange of virulence-associated diversity amongst closely related pathogens.</title>
        <authorList>
            <person name="Park J."/>
            <person name="Zhang Y."/>
            <person name="Buboltz A.M."/>
            <person name="Zhang X."/>
            <person name="Schuster S.C."/>
            <person name="Ahuja U."/>
            <person name="Liu M."/>
            <person name="Miller J.F."/>
            <person name="Sebaihia M."/>
            <person name="Bentley S.D."/>
            <person name="Parkhill J."/>
            <person name="Harvill E.T."/>
        </authorList>
    </citation>
    <scope>NUCLEOTIDE SEQUENCE [LARGE SCALE GENOMIC DNA]</scope>
    <source>
        <strain evidence="7 8">253</strain>
    </source>
</reference>
<protein>
    <submittedName>
        <fullName evidence="7">Probable acid-coenzyme A ligase</fullName>
    </submittedName>
</protein>
<dbReference type="PANTHER" id="PTHR43352">
    <property type="entry name" value="ACETYL-COA SYNTHETASE"/>
    <property type="match status" value="1"/>
</dbReference>
<evidence type="ECO:0000256" key="1">
    <source>
        <dbReference type="ARBA" id="ARBA00006432"/>
    </source>
</evidence>